<feature type="compositionally biased region" description="Acidic residues" evidence="1">
    <location>
        <begin position="37"/>
        <end position="53"/>
    </location>
</feature>
<gene>
    <name evidence="3" type="ORF">SAMN04488103_109170</name>
</gene>
<dbReference type="RefSeq" id="WP_091302834.1">
    <property type="nucleotide sequence ID" value="NZ_FOCE01000009.1"/>
</dbReference>
<evidence type="ECO:0000313" key="4">
    <source>
        <dbReference type="Proteomes" id="UP000198761"/>
    </source>
</evidence>
<organism evidence="3 4">
    <name type="scientific">Gemmobacter aquatilis</name>
    <dbReference type="NCBI Taxonomy" id="933059"/>
    <lineage>
        <taxon>Bacteria</taxon>
        <taxon>Pseudomonadati</taxon>
        <taxon>Pseudomonadota</taxon>
        <taxon>Alphaproteobacteria</taxon>
        <taxon>Rhodobacterales</taxon>
        <taxon>Paracoccaceae</taxon>
        <taxon>Gemmobacter</taxon>
    </lineage>
</organism>
<proteinExistence type="predicted"/>
<feature type="region of interest" description="Disordered" evidence="1">
    <location>
        <begin position="183"/>
        <end position="203"/>
    </location>
</feature>
<reference evidence="3 4" key="1">
    <citation type="submission" date="2016-10" db="EMBL/GenBank/DDBJ databases">
        <authorList>
            <person name="de Groot N.N."/>
        </authorList>
    </citation>
    <scope>NUCLEOTIDE SEQUENCE [LARGE SCALE GENOMIC DNA]</scope>
    <source>
        <strain evidence="3 4">DSM 3857</strain>
    </source>
</reference>
<dbReference type="Proteomes" id="UP000198761">
    <property type="component" value="Unassembled WGS sequence"/>
</dbReference>
<dbReference type="OrthoDB" id="7173212at2"/>
<keyword evidence="4" id="KW-1185">Reference proteome</keyword>
<evidence type="ECO:0000313" key="3">
    <source>
        <dbReference type="EMBL" id="SEN95104.1"/>
    </source>
</evidence>
<dbReference type="SUPFAM" id="SSF158682">
    <property type="entry name" value="TerB-like"/>
    <property type="match status" value="1"/>
</dbReference>
<feature type="domain" description="WYL" evidence="2">
    <location>
        <begin position="90"/>
        <end position="142"/>
    </location>
</feature>
<protein>
    <submittedName>
        <fullName evidence="3">Tellurite resistance protein TerB</fullName>
    </submittedName>
</protein>
<dbReference type="AlphaFoldDB" id="A0A1H8KQD8"/>
<evidence type="ECO:0000259" key="2">
    <source>
        <dbReference type="Pfam" id="PF13280"/>
    </source>
</evidence>
<dbReference type="CDD" id="cd07177">
    <property type="entry name" value="terB_like"/>
    <property type="match status" value="1"/>
</dbReference>
<dbReference type="InterPro" id="IPR026881">
    <property type="entry name" value="WYL_dom"/>
</dbReference>
<feature type="region of interest" description="Disordered" evidence="1">
    <location>
        <begin position="16"/>
        <end position="53"/>
    </location>
</feature>
<evidence type="ECO:0000256" key="1">
    <source>
        <dbReference type="SAM" id="MobiDB-lite"/>
    </source>
</evidence>
<dbReference type="Pfam" id="PF13280">
    <property type="entry name" value="WYL"/>
    <property type="match status" value="1"/>
</dbReference>
<dbReference type="Gene3D" id="1.10.3680.10">
    <property type="entry name" value="TerB-like"/>
    <property type="match status" value="1"/>
</dbReference>
<dbReference type="EMBL" id="FOCE01000009">
    <property type="protein sequence ID" value="SEN95104.1"/>
    <property type="molecule type" value="Genomic_DNA"/>
</dbReference>
<name>A0A1H8KQD8_9RHOB</name>
<dbReference type="STRING" id="933059.SAMN04488103_109170"/>
<dbReference type="InterPro" id="IPR029024">
    <property type="entry name" value="TerB-like"/>
</dbReference>
<sequence length="344" mass="37761">MSFLKWLFGRAGKATEAPPPIILRGDSHELPPLVDLDKEDDPDLLPDDDADDDAALPDILAEIITPAQTEVAPPKPKSKRDKGEPLENLYCEIEYSDATGKLTRRAITMLSLKQEGDATQIYALCHMRKAQRCFRCDRIVNVITADGEVMDGATFLRDILCIDFIQPDPKPKKTAPMVITAKAAQDEPPTPRGKPGRKPGPARNIRDAIMPQLAVLVTCAKSDGQFHAAEIDRIMSYAESEAIHLQRSGALDCELTIEMADNLAKALATMRPQARTLERNILAVLALPDAARARFKRALDGVIMADGDLHEGEAQFLRDFDDLALRSRYDLAGATEEVLAAAQD</sequence>
<accession>A0A1H8KQD8</accession>